<dbReference type="PANTHER" id="PTHR11963:SF23">
    <property type="entry name" value="CYTOSOL AMINOPEPTIDASE"/>
    <property type="match status" value="1"/>
</dbReference>
<accession>A0A059F7V5</accession>
<dbReference type="InterPro" id="IPR000819">
    <property type="entry name" value="Peptidase_M17_C"/>
</dbReference>
<evidence type="ECO:0000256" key="2">
    <source>
        <dbReference type="ARBA" id="ARBA00000967"/>
    </source>
</evidence>
<dbReference type="GO" id="GO:0070006">
    <property type="term" value="F:metalloaminopeptidase activity"/>
    <property type="evidence" value="ECO:0007669"/>
    <property type="project" value="InterPro"/>
</dbReference>
<keyword evidence="5 8" id="KW-0645">Protease</keyword>
<dbReference type="HAMAP" id="MF_00181">
    <property type="entry name" value="Cytosol_peptidase_M17"/>
    <property type="match status" value="1"/>
</dbReference>
<comment type="function">
    <text evidence="8">Presumably involved in the processing and regular turnover of intracellular proteins. Catalyzes the removal of unsubstituted N-terminal amino acids from various peptides.</text>
</comment>
<dbReference type="GO" id="GO:0030145">
    <property type="term" value="F:manganese ion binding"/>
    <property type="evidence" value="ECO:0007669"/>
    <property type="project" value="UniProtKB-UniRule"/>
</dbReference>
<evidence type="ECO:0000313" key="12">
    <source>
        <dbReference type="Proteomes" id="UP000025061"/>
    </source>
</evidence>
<dbReference type="Proteomes" id="UP000025061">
    <property type="component" value="Unassembled WGS sequence"/>
</dbReference>
<dbReference type="GO" id="GO:0006508">
    <property type="term" value="P:proteolysis"/>
    <property type="evidence" value="ECO:0007669"/>
    <property type="project" value="UniProtKB-KW"/>
</dbReference>
<dbReference type="PATRIC" id="fig|1280951.3.peg.3454"/>
<comment type="similarity">
    <text evidence="3 8">Belongs to the peptidase M17 family.</text>
</comment>
<keyword evidence="8" id="KW-0479">Metal-binding</keyword>
<feature type="active site" evidence="8">
    <location>
        <position position="290"/>
    </location>
</feature>
<dbReference type="InterPro" id="IPR023042">
    <property type="entry name" value="Peptidase_M17_leu_NH2_pept"/>
</dbReference>
<keyword evidence="12" id="KW-1185">Reference proteome</keyword>
<dbReference type="RefSeq" id="WP_011647237.1">
    <property type="nucleotide sequence ID" value="NZ_ARYI01000023.1"/>
</dbReference>
<keyword evidence="6 8" id="KW-0378">Hydrolase</keyword>
<dbReference type="EMBL" id="ARYI01000023">
    <property type="protein sequence ID" value="KCZ86628.1"/>
    <property type="molecule type" value="Genomic_DNA"/>
</dbReference>
<dbReference type="NCBIfam" id="NF002077">
    <property type="entry name" value="PRK00913.2-4"/>
    <property type="match status" value="1"/>
</dbReference>
<keyword evidence="9" id="KW-0732">Signal</keyword>
<dbReference type="PANTHER" id="PTHR11963">
    <property type="entry name" value="LEUCINE AMINOPEPTIDASE-RELATED"/>
    <property type="match status" value="1"/>
</dbReference>
<dbReference type="AlphaFoldDB" id="A0A059F7V5"/>
<feature type="binding site" evidence="8">
    <location>
        <position position="362"/>
    </location>
    <ligand>
        <name>Mn(2+)</name>
        <dbReference type="ChEBI" id="CHEBI:29035"/>
        <label>2</label>
    </ligand>
</feature>
<comment type="catalytic activity">
    <reaction evidence="1 8">
        <text>Release of an N-terminal amino acid, Xaa-|-Yaa-, in which Xaa is preferably Leu, but may be other amino acids including Pro although not Arg or Lys, and Yaa may be Pro. Amino acid amides and methyl esters are also readily hydrolyzed, but rates on arylamides are exceedingly low.</text>
        <dbReference type="EC" id="3.4.11.1"/>
    </reaction>
</comment>
<feature type="binding site" evidence="8">
    <location>
        <position position="301"/>
    </location>
    <ligand>
        <name>Mn(2+)</name>
        <dbReference type="ChEBI" id="CHEBI:29035"/>
        <label>2</label>
    </ligand>
</feature>
<evidence type="ECO:0000256" key="4">
    <source>
        <dbReference type="ARBA" id="ARBA00022438"/>
    </source>
</evidence>
<feature type="binding site" evidence="8">
    <location>
        <position position="278"/>
    </location>
    <ligand>
        <name>Mn(2+)</name>
        <dbReference type="ChEBI" id="CHEBI:29035"/>
        <label>2</label>
    </ligand>
</feature>
<evidence type="ECO:0000256" key="6">
    <source>
        <dbReference type="ARBA" id="ARBA00022801"/>
    </source>
</evidence>
<dbReference type="GO" id="GO:0005737">
    <property type="term" value="C:cytoplasm"/>
    <property type="evidence" value="ECO:0007669"/>
    <property type="project" value="UniProtKB-SubCell"/>
</dbReference>
<feature type="binding site" evidence="8">
    <location>
        <position position="360"/>
    </location>
    <ligand>
        <name>Mn(2+)</name>
        <dbReference type="ChEBI" id="CHEBI:29035"/>
        <label>1</label>
    </ligand>
</feature>
<evidence type="ECO:0000256" key="5">
    <source>
        <dbReference type="ARBA" id="ARBA00022670"/>
    </source>
</evidence>
<feature type="domain" description="Cytosol aminopeptidase" evidence="10">
    <location>
        <begin position="358"/>
        <end position="365"/>
    </location>
</feature>
<proteinExistence type="inferred from homology"/>
<evidence type="ECO:0000256" key="8">
    <source>
        <dbReference type="HAMAP-Rule" id="MF_00181"/>
    </source>
</evidence>
<dbReference type="SUPFAM" id="SSF52949">
    <property type="entry name" value="Macro domain-like"/>
    <property type="match status" value="1"/>
</dbReference>
<name>A0A059F7V5_9PROT</name>
<feature type="signal peptide" evidence="9">
    <location>
        <begin position="1"/>
        <end position="20"/>
    </location>
</feature>
<keyword evidence="4 8" id="KW-0031">Aminopeptidase</keyword>
<evidence type="ECO:0000256" key="3">
    <source>
        <dbReference type="ARBA" id="ARBA00009528"/>
    </source>
</evidence>
<evidence type="ECO:0000256" key="7">
    <source>
        <dbReference type="ARBA" id="ARBA00023211"/>
    </source>
</evidence>
<gene>
    <name evidence="8" type="primary">pepA</name>
    <name evidence="11" type="ORF">HHI_17156</name>
</gene>
<evidence type="ECO:0000256" key="9">
    <source>
        <dbReference type="SAM" id="SignalP"/>
    </source>
</evidence>
<feature type="binding site" evidence="8">
    <location>
        <position position="362"/>
    </location>
    <ligand>
        <name>Mn(2+)</name>
        <dbReference type="ChEBI" id="CHEBI:29035"/>
        <label>1</label>
    </ligand>
</feature>
<protein>
    <recommendedName>
        <fullName evidence="8">Probable cytosol aminopeptidase</fullName>
        <ecNumber evidence="8">3.4.11.1</ecNumber>
    </recommendedName>
    <alternativeName>
        <fullName evidence="8">Leucine aminopeptidase</fullName>
        <shortName evidence="8">LAP</shortName>
        <ecNumber evidence="8">3.4.11.10</ecNumber>
    </alternativeName>
    <alternativeName>
        <fullName evidence="8">Leucyl aminopeptidase</fullName>
    </alternativeName>
</protein>
<keyword evidence="8" id="KW-0963">Cytoplasm</keyword>
<dbReference type="Pfam" id="PF02789">
    <property type="entry name" value="Peptidase_M17_N"/>
    <property type="match status" value="1"/>
</dbReference>
<comment type="subcellular location">
    <subcellularLocation>
        <location evidence="8">Cytoplasm</location>
    </subcellularLocation>
</comment>
<dbReference type="InterPro" id="IPR043472">
    <property type="entry name" value="Macro_dom-like"/>
</dbReference>
<comment type="cofactor">
    <cofactor evidence="8">
        <name>Mn(2+)</name>
        <dbReference type="ChEBI" id="CHEBI:29035"/>
    </cofactor>
    <text evidence="8">Binds 2 manganese ions per subunit.</text>
</comment>
<dbReference type="PROSITE" id="PS00631">
    <property type="entry name" value="CYTOSOL_AP"/>
    <property type="match status" value="1"/>
</dbReference>
<dbReference type="PRINTS" id="PR00481">
    <property type="entry name" value="LAMNOPPTDASE"/>
</dbReference>
<dbReference type="NCBIfam" id="NF002075">
    <property type="entry name" value="PRK00913.2-2"/>
    <property type="match status" value="1"/>
</dbReference>
<organism evidence="11 12">
    <name type="scientific">Hyphomonas hirschiana VP5</name>
    <dbReference type="NCBI Taxonomy" id="1280951"/>
    <lineage>
        <taxon>Bacteria</taxon>
        <taxon>Pseudomonadati</taxon>
        <taxon>Pseudomonadota</taxon>
        <taxon>Alphaproteobacteria</taxon>
        <taxon>Hyphomonadales</taxon>
        <taxon>Hyphomonadaceae</taxon>
        <taxon>Hyphomonas</taxon>
    </lineage>
</organism>
<dbReference type="Pfam" id="PF00883">
    <property type="entry name" value="Peptidase_M17"/>
    <property type="match status" value="1"/>
</dbReference>
<feature type="active site" evidence="8">
    <location>
        <position position="364"/>
    </location>
</feature>
<dbReference type="EC" id="3.4.11.1" evidence="8"/>
<comment type="caution">
    <text evidence="11">The sequence shown here is derived from an EMBL/GenBank/DDBJ whole genome shotgun (WGS) entry which is preliminary data.</text>
</comment>
<evidence type="ECO:0000256" key="1">
    <source>
        <dbReference type="ARBA" id="ARBA00000135"/>
    </source>
</evidence>
<comment type="catalytic activity">
    <reaction evidence="2 8">
        <text>Release of an N-terminal amino acid, preferentially leucine, but not glutamic or aspartic acids.</text>
        <dbReference type="EC" id="3.4.11.10"/>
    </reaction>
</comment>
<dbReference type="Gene3D" id="3.40.630.10">
    <property type="entry name" value="Zn peptidases"/>
    <property type="match status" value="1"/>
</dbReference>
<dbReference type="InterPro" id="IPR008283">
    <property type="entry name" value="Peptidase_M17_N"/>
</dbReference>
<sequence>MKTWFTAAVSVLALALPAAADLPAIEFAKAERPNKGAVVLPVGKDGALEGLSRDADRAAKGAIAEAITMASFKGEAGQTLTLYGVGPYSGVLLVGTGAGLKSATDMQTYGATVGKGTSAWKANVTVVVPDAADVTHDAAIAAQGAMLGAYDFGKWRSEPAAATEPTVTLTFLAPDAGAARRAWESNARAVAEGVYFARDLISTPSNIKTPAWFADQVVAKFDGVPNVSVTVLDETQIEALGMGALYGTGQGSARPPRLVAVEYKGGAAGDAPLAFVGKGITFDTGGISIKPSANMWRMRMDMSGAAASAGAVLTLAKREAKLNAVAVLALAENMPDGNAIRPGDVLTSMSGKTIEIMSTDAEGRLVLADGLWWAQEQYKPKMAVTIATLTGAVVGALGPDYAGLFTKDDKLAGTFLAAAESSGEALWRMPVHPNSRKALNSDVADLKNGGEGAPGASVGAAFVMEWAKEETPFVHLDIAGVAWQNAGNAVDPKGAVGYGVRLFDEVARTYESK</sequence>
<evidence type="ECO:0000313" key="11">
    <source>
        <dbReference type="EMBL" id="KCZ86628.1"/>
    </source>
</evidence>
<dbReference type="EC" id="3.4.11.10" evidence="8"/>
<feature type="binding site" evidence="8">
    <location>
        <position position="283"/>
    </location>
    <ligand>
        <name>Mn(2+)</name>
        <dbReference type="ChEBI" id="CHEBI:29035"/>
        <label>1</label>
    </ligand>
</feature>
<dbReference type="SUPFAM" id="SSF53187">
    <property type="entry name" value="Zn-dependent exopeptidases"/>
    <property type="match status" value="1"/>
</dbReference>
<feature type="binding site" evidence="8">
    <location>
        <position position="283"/>
    </location>
    <ligand>
        <name>Mn(2+)</name>
        <dbReference type="ChEBI" id="CHEBI:29035"/>
        <label>2</label>
    </ligand>
</feature>
<feature type="chain" id="PRO_5001572611" description="Probable cytosol aminopeptidase" evidence="9">
    <location>
        <begin position="21"/>
        <end position="513"/>
    </location>
</feature>
<dbReference type="InterPro" id="IPR011356">
    <property type="entry name" value="Leucine_aapep/pepB"/>
</dbReference>
<dbReference type="CDD" id="cd00433">
    <property type="entry name" value="Peptidase_M17"/>
    <property type="match status" value="1"/>
</dbReference>
<dbReference type="Gene3D" id="3.40.220.10">
    <property type="entry name" value="Leucine Aminopeptidase, subunit E, domain 1"/>
    <property type="match status" value="1"/>
</dbReference>
<keyword evidence="7 8" id="KW-0464">Manganese</keyword>
<evidence type="ECO:0000259" key="10">
    <source>
        <dbReference type="PROSITE" id="PS00631"/>
    </source>
</evidence>
<reference evidence="11 12" key="1">
    <citation type="submission" date="2013-04" db="EMBL/GenBank/DDBJ databases">
        <title>Hyphomonas hirschiana VP5 Genome Sequencing.</title>
        <authorList>
            <person name="Lai Q."/>
            <person name="Shao Z."/>
        </authorList>
    </citation>
    <scope>NUCLEOTIDE SEQUENCE [LARGE SCALE GENOMIC DNA]</scope>
    <source>
        <strain evidence="11 12">VP5</strain>
    </source>
</reference>
<dbReference type="OrthoDB" id="9809354at2"/>